<evidence type="ECO:0000256" key="3">
    <source>
        <dbReference type="SAM" id="MobiDB-lite"/>
    </source>
</evidence>
<dbReference type="SUPFAM" id="SSF82199">
    <property type="entry name" value="SET domain"/>
    <property type="match status" value="1"/>
</dbReference>
<dbReference type="InterPro" id="IPR009091">
    <property type="entry name" value="RCC1/BLIP-II"/>
</dbReference>
<keyword evidence="1" id="KW-0677">Repeat</keyword>
<dbReference type="CDD" id="cd17039">
    <property type="entry name" value="Ubl_ubiquitin_like"/>
    <property type="match status" value="1"/>
</dbReference>
<dbReference type="PROSITE" id="PS50103">
    <property type="entry name" value="ZF_C3H1"/>
    <property type="match status" value="1"/>
</dbReference>
<dbReference type="PROSITE" id="PS50053">
    <property type="entry name" value="UBIQUITIN_2"/>
    <property type="match status" value="1"/>
</dbReference>
<keyword evidence="2" id="KW-0862">Zinc</keyword>
<feature type="domain" description="Ubiquitin-like" evidence="4">
    <location>
        <begin position="1640"/>
        <end position="1709"/>
    </location>
</feature>
<dbReference type="PANTHER" id="PTHR22870:SF408">
    <property type="entry name" value="OS09G0560450 PROTEIN"/>
    <property type="match status" value="1"/>
</dbReference>
<protein>
    <submittedName>
        <fullName evidence="7">Uncharacterized protein</fullName>
    </submittedName>
</protein>
<keyword evidence="2" id="KW-0863">Zinc-finger</keyword>
<evidence type="ECO:0000256" key="2">
    <source>
        <dbReference type="PROSITE-ProRule" id="PRU00723"/>
    </source>
</evidence>
<accession>A0A1Q9EH49</accession>
<dbReference type="InterPro" id="IPR000571">
    <property type="entry name" value="Znf_CCCH"/>
</dbReference>
<dbReference type="SMART" id="SM00356">
    <property type="entry name" value="ZnF_C3H1"/>
    <property type="match status" value="1"/>
</dbReference>
<name>A0A1Q9EH49_SYMMI</name>
<dbReference type="EMBL" id="LSRX01000154">
    <property type="protein sequence ID" value="OLQ06707.1"/>
    <property type="molecule type" value="Genomic_DNA"/>
</dbReference>
<keyword evidence="8" id="KW-1185">Reference proteome</keyword>
<dbReference type="Gene3D" id="2.130.10.30">
    <property type="entry name" value="Regulator of chromosome condensation 1/beta-lactamase-inhibitor protein II"/>
    <property type="match status" value="2"/>
</dbReference>
<feature type="domain" description="C2H2-type" evidence="6">
    <location>
        <begin position="22"/>
        <end position="50"/>
    </location>
</feature>
<evidence type="ECO:0000313" key="7">
    <source>
        <dbReference type="EMBL" id="OLQ06707.1"/>
    </source>
</evidence>
<feature type="domain" description="C3H1-type" evidence="5">
    <location>
        <begin position="394"/>
        <end position="421"/>
    </location>
</feature>
<dbReference type="InterPro" id="IPR000626">
    <property type="entry name" value="Ubiquitin-like_dom"/>
</dbReference>
<dbReference type="CDD" id="cd20071">
    <property type="entry name" value="SET_SMYD"/>
    <property type="match status" value="1"/>
</dbReference>
<comment type="caution">
    <text evidence="7">The sequence shown here is derived from an EMBL/GenBank/DDBJ whole genome shotgun (WGS) entry which is preliminary data.</text>
</comment>
<proteinExistence type="predicted"/>
<evidence type="ECO:0000259" key="6">
    <source>
        <dbReference type="PROSITE" id="PS50157"/>
    </source>
</evidence>
<dbReference type="Gene3D" id="2.170.270.10">
    <property type="entry name" value="SET domain"/>
    <property type="match status" value="1"/>
</dbReference>
<dbReference type="Proteomes" id="UP000186817">
    <property type="component" value="Unassembled WGS sequence"/>
</dbReference>
<keyword evidence="2" id="KW-0479">Metal-binding</keyword>
<feature type="zinc finger region" description="C3H1-type" evidence="2">
    <location>
        <begin position="394"/>
        <end position="421"/>
    </location>
</feature>
<organism evidence="7 8">
    <name type="scientific">Symbiodinium microadriaticum</name>
    <name type="common">Dinoflagellate</name>
    <name type="synonym">Zooxanthella microadriatica</name>
    <dbReference type="NCBI Taxonomy" id="2951"/>
    <lineage>
        <taxon>Eukaryota</taxon>
        <taxon>Sar</taxon>
        <taxon>Alveolata</taxon>
        <taxon>Dinophyceae</taxon>
        <taxon>Suessiales</taxon>
        <taxon>Symbiodiniaceae</taxon>
        <taxon>Symbiodinium</taxon>
    </lineage>
</organism>
<evidence type="ECO:0000259" key="5">
    <source>
        <dbReference type="PROSITE" id="PS50103"/>
    </source>
</evidence>
<evidence type="ECO:0000313" key="8">
    <source>
        <dbReference type="Proteomes" id="UP000186817"/>
    </source>
</evidence>
<dbReference type="OrthoDB" id="444894at2759"/>
<dbReference type="InterPro" id="IPR046341">
    <property type="entry name" value="SET_dom_sf"/>
</dbReference>
<dbReference type="PROSITE" id="PS00028">
    <property type="entry name" value="ZINC_FINGER_C2H2_1"/>
    <property type="match status" value="1"/>
</dbReference>
<evidence type="ECO:0000256" key="1">
    <source>
        <dbReference type="ARBA" id="ARBA00022737"/>
    </source>
</evidence>
<dbReference type="PROSITE" id="PS50157">
    <property type="entry name" value="ZINC_FINGER_C2H2_2"/>
    <property type="match status" value="1"/>
</dbReference>
<reference evidence="7 8" key="1">
    <citation type="submission" date="2016-02" db="EMBL/GenBank/DDBJ databases">
        <title>Genome analysis of coral dinoflagellate symbionts highlights evolutionary adaptations to a symbiotic lifestyle.</title>
        <authorList>
            <person name="Aranda M."/>
            <person name="Li Y."/>
            <person name="Liew Y.J."/>
            <person name="Baumgarten S."/>
            <person name="Simakov O."/>
            <person name="Wilson M."/>
            <person name="Piel J."/>
            <person name="Ashoor H."/>
            <person name="Bougouffa S."/>
            <person name="Bajic V.B."/>
            <person name="Ryu T."/>
            <person name="Ravasi T."/>
            <person name="Bayer T."/>
            <person name="Micklem G."/>
            <person name="Kim H."/>
            <person name="Bhak J."/>
            <person name="Lajeunesse T.C."/>
            <person name="Voolstra C.R."/>
        </authorList>
    </citation>
    <scope>NUCLEOTIDE SEQUENCE [LARGE SCALE GENOMIC DNA]</scope>
    <source>
        <strain evidence="7 8">CCMP2467</strain>
    </source>
</reference>
<dbReference type="InterPro" id="IPR051210">
    <property type="entry name" value="Ub_ligase/GEF_domain"/>
</dbReference>
<sequence>MVLGAARRLRHFAEASMETAAHQCRSCGEEFPSKNSLHRHLREAHGAPQNGPQPAVRAPREPPPPIALGVPIRMPEDRALPDSLLKAFNDWARATPPIFRVPSKVLWQAVPQEDLEDAWEKGRLWAISVGTRGTFLRQVHGDQSGWLKKAMENPEERDILLSPLQPEVHADLLVAILRSLNVATCHDIHRFARGTWNSQASAQRWQKCAEEAKGRVQIRYQGCKQGYLSPTLCLSGEPRVKQDIFCHEEFAFSFLQKVDGEVFQCLGSIAESMYHFAESCPVSVSTCYGMVTAAIESGNIQNMSSLAAESAVSTSMRSEGARDSRLMVRLRGTSEPAAVCLSAMERLWKETNFEAKEGAHVHDLHRISMVSQQDLRPTLASDAAARCQQKYGGSFARGICKDWTKGHCRFESQCRYVHLLSAPKIGCPLPDGLSEETCFISDTGLREVLWQNMKKGILRTPLLQLLQQLREGGKNGEDTEILSMLQSEIQNESLVILVAAPSAKAAHDWQQQIYQSLTSVVQDGSVCVLISPVLQKPPASLMECLMNYCQQELLQPCYPNLRKVCRSCFSLHVLSSGLTKLTKYVGYCYIKPGETKNKSRWKVKAVPFTFQSKWKPSDNVEQRKTDMAGFLAASGASSEWPSVGVLLESARRFGPASLQAQPGRRSRLGALFWLLEEIALLHPRLAPKLQLLSEEHPDAFFAMRLVKMWNESMDLRKGKPPMVTLHIPLLTLGAWESGHLEGCAGVQVYFLRILKYVRAKWLRDDMVGQERIFRELDAGPHLRRMIAKYDDTMRQRFPEELDRSIQWLEMACIAEPMTDAASLVDGASRLFGCRAQQGVGKSDRNVILSARPKAVQAKRTSDAGNLMIFDGSRVSIRPGALQSTKEYDQARANVLHFDPQKDRYALQLIHPDFDGKRMLCRREALDFHFADCDGFLPGRTTPAEPAGRTPRRLGKALVAQRSHESGSLVLVDSPFLVVSNPDGLERWIRRWDCYYEIMKMAQAGQRELLDSFEAMDDGGEDVVQSLCADAGETLKLLWQAAGNTQQANIPEVVKEREKLKQRRALYWLAPKVAHSCDPNVGWEDPSEDGRVELRALRRIASGEVLGVNYMNQSFLLQPVEVRRSQLLRERKFHCVCQRCVKESESQDVAEIFEEARDRGSDFYADGCHLTESGIRKLAEILHDFDLVISDSVLCAVDRERRRKNGDWGYLAETLFSKPVRPLWGREFGGGAFDEHIWSMLYEIPQARKVLIVCAGKSQDTSAEDLDEAITKLLQGYADWDIDVQILDVFPMSYLEDDTASAAAPEIGFGTMGLDMAQACLMAGNPDALVKDVGQFINHMAAVAGTATPGAWTTIKTADDMPVIKSEVLQAASFRRSQDVAEIFEEARDRGSDFYADGCHLTESGIRKLAEILHDFDLVISDSVLCAVDRERRRKNGDWGYLAETLFSKPVRPLWGREFGGGAFDEHIWSMLYEIPQARKVLIVCAGKSQDTSAEDLDEAITKLLQGYADWDIDVQILDVFPMSYLEDDTASAAAPEIGFGTMGLDMAQACLMAGNPDALVKDVGQFINHMAAVAGTATPGAWTTIKTADDMPVIKSEVKRCRKPFRSGSEPPRGALAAAREECSQLEVLASGASNCQNVVQVSLLSGRTASLEVQPEESVRSLQSRAQGALGVDKGRLLNSTGGVLEGAAVAKEAGVKDGDVLTMQLRRVEISCGAMAAAAILGDGSVATWGNSRYGGDSSAVQDQLVNVQEVQASERAFAAILSDRSVVTWGSPVCGGDSNGVRNQLKNVQTIRATARAFAAILGDGSVVTWGHVECGADSSAVHNQLKNVRQIQATAGAFAAILGDGSVVTWGDASIGGDSTAVRDQLRNVQQVHATRANFAAIMCDRSVVSWGAVFADGRHLRKKLKRVHSIHAGYLAFAAIKLDGSVITWGRGCGDRQRLRVWPKSVQQIRATIGEFAAILDDGSVVTWGSRGHNSHVQDQLRNVQELVATDGAFAAILGDGSVVTWGSAGHGGDCSSVRDQLQNVNEIKANKVSFAAILGDGSVATWGLAEQGGDSSAVRDQLKNVRHIDATDTAFLATLDDGSILTWGYW</sequence>
<feature type="region of interest" description="Disordered" evidence="3">
    <location>
        <begin position="44"/>
        <end position="64"/>
    </location>
</feature>
<dbReference type="SUPFAM" id="SSF50985">
    <property type="entry name" value="RCC1/BLIP-II"/>
    <property type="match status" value="1"/>
</dbReference>
<dbReference type="SMART" id="SM00355">
    <property type="entry name" value="ZnF_C2H2"/>
    <property type="match status" value="1"/>
</dbReference>
<dbReference type="GO" id="GO:0008270">
    <property type="term" value="F:zinc ion binding"/>
    <property type="evidence" value="ECO:0007669"/>
    <property type="project" value="UniProtKB-KW"/>
</dbReference>
<dbReference type="PANTHER" id="PTHR22870">
    <property type="entry name" value="REGULATOR OF CHROMOSOME CONDENSATION"/>
    <property type="match status" value="1"/>
</dbReference>
<gene>
    <name evidence="7" type="ORF">AK812_SmicGene9958</name>
</gene>
<dbReference type="InterPro" id="IPR013087">
    <property type="entry name" value="Znf_C2H2_type"/>
</dbReference>
<evidence type="ECO:0000259" key="4">
    <source>
        <dbReference type="PROSITE" id="PS50053"/>
    </source>
</evidence>